<evidence type="ECO:0000313" key="2">
    <source>
        <dbReference type="EMBL" id="TDL23865.1"/>
    </source>
</evidence>
<evidence type="ECO:0000313" key="1">
    <source>
        <dbReference type="EMBL" id="TDL22379.1"/>
    </source>
</evidence>
<gene>
    <name evidence="3" type="ORF">BD410DRAFT_784452</name>
    <name evidence="2" type="ORF">BD410DRAFT_786532</name>
    <name evidence="1" type="ORF">BD410DRAFT_788648</name>
</gene>
<dbReference type="AlphaFoldDB" id="A0A4Y7Q8T3"/>
<reference evidence="2 4" key="1">
    <citation type="submission" date="2018-06" db="EMBL/GenBank/DDBJ databases">
        <title>A transcriptomic atlas of mushroom development highlights an independent origin of complex multicellularity.</title>
        <authorList>
            <consortium name="DOE Joint Genome Institute"/>
            <person name="Krizsan K."/>
            <person name="Almasi E."/>
            <person name="Merenyi Z."/>
            <person name="Sahu N."/>
            <person name="Viragh M."/>
            <person name="Koszo T."/>
            <person name="Mondo S."/>
            <person name="Kiss B."/>
            <person name="Balint B."/>
            <person name="Kues U."/>
            <person name="Barry K."/>
            <person name="Hegedus J.C."/>
            <person name="Henrissat B."/>
            <person name="Johnson J."/>
            <person name="Lipzen A."/>
            <person name="Ohm R."/>
            <person name="Nagy I."/>
            <person name="Pangilinan J."/>
            <person name="Yan J."/>
            <person name="Xiong Y."/>
            <person name="Grigoriev I.V."/>
            <person name="Hibbett D.S."/>
            <person name="Nagy L.G."/>
        </authorList>
    </citation>
    <scope>NUCLEOTIDE SEQUENCE [LARGE SCALE GENOMIC DNA]</scope>
    <source>
        <strain evidence="2 4">SZMC22713</strain>
    </source>
</reference>
<dbReference type="EMBL" id="ML170175">
    <property type="protein sequence ID" value="TDL22379.1"/>
    <property type="molecule type" value="Genomic_DNA"/>
</dbReference>
<accession>A0A4Y7Q8T3</accession>
<dbReference type="VEuPathDB" id="FungiDB:BD410DRAFT_788648"/>
<dbReference type="EMBL" id="ML170168">
    <property type="protein sequence ID" value="TDL23865.1"/>
    <property type="molecule type" value="Genomic_DNA"/>
</dbReference>
<organism evidence="2 4">
    <name type="scientific">Rickenella mellea</name>
    <dbReference type="NCBI Taxonomy" id="50990"/>
    <lineage>
        <taxon>Eukaryota</taxon>
        <taxon>Fungi</taxon>
        <taxon>Dikarya</taxon>
        <taxon>Basidiomycota</taxon>
        <taxon>Agaricomycotina</taxon>
        <taxon>Agaricomycetes</taxon>
        <taxon>Hymenochaetales</taxon>
        <taxon>Rickenellaceae</taxon>
        <taxon>Rickenella</taxon>
    </lineage>
</organism>
<dbReference type="Proteomes" id="UP000294933">
    <property type="component" value="Unassembled WGS sequence"/>
</dbReference>
<sequence length="70" mass="8414">MQRNPVKTETFKAIEMVKLYSKAWEYCLEENRDVMPLYMRGSSSRSRGALRGRNQRRSDRRRFGVMFTSF</sequence>
<proteinExistence type="predicted"/>
<dbReference type="EMBL" id="ML170163">
    <property type="protein sequence ID" value="TDL25464.1"/>
    <property type="molecule type" value="Genomic_DNA"/>
</dbReference>
<evidence type="ECO:0000313" key="4">
    <source>
        <dbReference type="Proteomes" id="UP000294933"/>
    </source>
</evidence>
<name>A0A4Y7Q8T3_9AGAM</name>
<keyword evidence="4" id="KW-1185">Reference proteome</keyword>
<evidence type="ECO:0000313" key="3">
    <source>
        <dbReference type="EMBL" id="TDL25464.1"/>
    </source>
</evidence>
<protein>
    <submittedName>
        <fullName evidence="2">Uncharacterized protein</fullName>
    </submittedName>
</protein>
<dbReference type="VEuPathDB" id="FungiDB:BD410DRAFT_784452"/>
<dbReference type="VEuPathDB" id="FungiDB:BD410DRAFT_786532"/>